<comment type="similarity">
    <text evidence="1">Belongs to the HEM-1/HEM-2 family.</text>
</comment>
<dbReference type="eggNOG" id="KOG1917">
    <property type="taxonomic scope" value="Eukaryota"/>
</dbReference>
<evidence type="ECO:0000313" key="3">
    <source>
        <dbReference type="EMBL" id="KCV72902.1"/>
    </source>
</evidence>
<dbReference type="OMA" id="INVWEYT"/>
<dbReference type="Pfam" id="PF09735">
    <property type="entry name" value="Nckap1"/>
    <property type="match status" value="1"/>
</dbReference>
<dbReference type="GO" id="GO:0030031">
    <property type="term" value="P:cell projection assembly"/>
    <property type="evidence" value="ECO:0007669"/>
    <property type="project" value="TreeGrafter"/>
</dbReference>
<dbReference type="GO" id="GO:0030866">
    <property type="term" value="P:cortical actin cytoskeleton organization"/>
    <property type="evidence" value="ECO:0007669"/>
    <property type="project" value="TreeGrafter"/>
</dbReference>
<feature type="compositionally biased region" description="Basic and acidic residues" evidence="2">
    <location>
        <begin position="650"/>
        <end position="660"/>
    </location>
</feature>
<keyword evidence="4" id="KW-1185">Reference proteome</keyword>
<dbReference type="Proteomes" id="UP000030693">
    <property type="component" value="Unassembled WGS sequence"/>
</dbReference>
<proteinExistence type="inferred from homology"/>
<dbReference type="GeneID" id="20525197"/>
<dbReference type="RefSeq" id="XP_009492603.1">
    <property type="nucleotide sequence ID" value="XM_009494328.1"/>
</dbReference>
<dbReference type="PANTHER" id="PTHR12093:SF10">
    <property type="entry name" value="MEMBRANE-ASSOCIATED PROTEIN HEM"/>
    <property type="match status" value="1"/>
</dbReference>
<sequence length="1240" mass="136313">MDPTLKSGEQLLVLGRYARSLLAAFHRARIQLNPESPQRPAVLSDPALQPLFRAMLRRFPSDGGLTSTQGADRFQKVCKDILDATGPTYNAFTRLVVFRDTMSNLLGEFSKLSYSALNGPDVVTALVSLMADYVRLHLLLAQIPDRRLITLIYARAFQITHRSAEPQFNRVAEMVGCDTPVARVQADAQVLSGTLALAIKQYSEGIFDWLSPSAFLRSEGVFNMIHHPAHIKRPSAEDARLRTLRNYRFVADNVAFAMLLTPSELVADPALGELLRSILEHNITFELFRCENIQLASEYEPIVRKMSSSNPAKSGLSDAISSATQLSSSFVNTATSFRRDRREFLRTALIQTSGLLADKPGLLGPKFSQVVSLLGLARNEILWYMRHLDFLAHNIKKGSKTEDMTDTNITEIMSYTEGLRRFILDHTDIVCSYYREYLAGYFAHRLKEVVAGLTVPLPSVVTTQLGNFKTTLASLAGLQGDALEAAIASMQMDWLRIQVFLSTPGQSAIVSSLEELVRLLADVNARMRYASPAGLDNYLGSVCGLHELLHQQRSLWASLEICTRSVAQSRHVRVYVDIIRTFPRTVVPGPGSLADTAWIGARTAELLERAYHDVSSRIQNALESVLNGHVRMAMLTMPDRAARVLIANTEKNRDSSKAPEEPLPGAESNFRLEGDLKPLHSRQYVLHHLCSAYRDFDDITVHDVTISPRQFLVDLFGQTFRNNVHNLVAIPQVTDESLIPLINRPSLLMTLLGAIIDVFQSLELYSGVPVGKLLEAELLAQTDPEVSRRLADAIPGGDFRNPFVSGKSASQKFPSVLVGNDTSAKHPLLFTYSTWYVDVVLNRLLPSGAIYSPSRRMFLSKPGAGIRLERYFDFNELVSLCTIIGAGGVSHIDQRLLRVVTQLSLSIKEYISRNRDPLEQIANWTNVVSLAEATRSFKNLDDIAARVMQIGTILAFRQLLLRALRTSLARDAPHLFSCVREAHSQYPANLFGIQGYLAIDILANAMGIVDNVDIPLRNALDGLTRDHALDHSIWSQLPNLFVALLPLFAATASLSTSGAGASAASSSSSDLGVTSFNPSLNAFDNNAGYLPLVLAKLLTATVSQTSASVADRETAIARSHLAFVETSAALLMHLASGAGSRTLISSPEDLNVHGQQIPVTTGSGAPSKTAREIDVMYILISQFAQLSTYVPADYVDEHIPYALVSSSVTECTRRQQRLLQQSVAGVGAGKRAIRVGEEEV</sequence>
<dbReference type="STRING" id="691883.A0A058ZHE5"/>
<evidence type="ECO:0000313" key="4">
    <source>
        <dbReference type="Proteomes" id="UP000030693"/>
    </source>
</evidence>
<gene>
    <name evidence="3" type="ORF">H696_00472</name>
</gene>
<dbReference type="OrthoDB" id="548214at2759"/>
<dbReference type="InterPro" id="IPR019137">
    <property type="entry name" value="Nck-associated_protein-1"/>
</dbReference>
<dbReference type="PANTHER" id="PTHR12093">
    <property type="entry name" value="NCK-ASSOCIATED PROTEIN 1"/>
    <property type="match status" value="1"/>
</dbReference>
<dbReference type="AlphaFoldDB" id="A0A058ZHE5"/>
<organism evidence="3">
    <name type="scientific">Fonticula alba</name>
    <name type="common">Slime mold</name>
    <dbReference type="NCBI Taxonomy" id="691883"/>
    <lineage>
        <taxon>Eukaryota</taxon>
        <taxon>Rotosphaerida</taxon>
        <taxon>Fonticulaceae</taxon>
        <taxon>Fonticula</taxon>
    </lineage>
</organism>
<dbReference type="GO" id="GO:0031209">
    <property type="term" value="C:SCAR complex"/>
    <property type="evidence" value="ECO:0007669"/>
    <property type="project" value="TreeGrafter"/>
</dbReference>
<protein>
    <submittedName>
        <fullName evidence="3">Uncharacterized protein</fullName>
    </submittedName>
</protein>
<name>A0A058ZHE5_FONAL</name>
<evidence type="ECO:0000256" key="2">
    <source>
        <dbReference type="SAM" id="MobiDB-lite"/>
    </source>
</evidence>
<feature type="region of interest" description="Disordered" evidence="2">
    <location>
        <begin position="649"/>
        <end position="669"/>
    </location>
</feature>
<dbReference type="GO" id="GO:0016477">
    <property type="term" value="P:cell migration"/>
    <property type="evidence" value="ECO:0007669"/>
    <property type="project" value="TreeGrafter"/>
</dbReference>
<evidence type="ECO:0000256" key="1">
    <source>
        <dbReference type="ARBA" id="ARBA00037947"/>
    </source>
</evidence>
<dbReference type="EMBL" id="KB932201">
    <property type="protein sequence ID" value="KCV72902.1"/>
    <property type="molecule type" value="Genomic_DNA"/>
</dbReference>
<accession>A0A058ZHE5</accession>
<reference evidence="3" key="1">
    <citation type="submission" date="2013-04" db="EMBL/GenBank/DDBJ databases">
        <title>The Genome Sequence of Fonticula alba ATCC 38817.</title>
        <authorList>
            <consortium name="The Broad Institute Genomics Platform"/>
            <person name="Russ C."/>
            <person name="Cuomo C."/>
            <person name="Burger G."/>
            <person name="Gray M.W."/>
            <person name="Holland P.W.H."/>
            <person name="King N."/>
            <person name="Lang F.B.F."/>
            <person name="Roger A.J."/>
            <person name="Ruiz-Trillo I."/>
            <person name="Brown M."/>
            <person name="Walker B."/>
            <person name="Young S."/>
            <person name="Zeng Q."/>
            <person name="Gargeya S."/>
            <person name="Fitzgerald M."/>
            <person name="Haas B."/>
            <person name="Abouelleil A."/>
            <person name="Allen A.W."/>
            <person name="Alvarado L."/>
            <person name="Arachchi H.M."/>
            <person name="Berlin A.M."/>
            <person name="Chapman S.B."/>
            <person name="Gainer-Dewar J."/>
            <person name="Goldberg J."/>
            <person name="Griggs A."/>
            <person name="Gujja S."/>
            <person name="Hansen M."/>
            <person name="Howarth C."/>
            <person name="Imamovic A."/>
            <person name="Ireland A."/>
            <person name="Larimer J."/>
            <person name="McCowan C."/>
            <person name="Murphy C."/>
            <person name="Pearson M."/>
            <person name="Poon T.W."/>
            <person name="Priest M."/>
            <person name="Roberts A."/>
            <person name="Saif S."/>
            <person name="Shea T."/>
            <person name="Sisk P."/>
            <person name="Sykes S."/>
            <person name="Wortman J."/>
            <person name="Nusbaum C."/>
            <person name="Birren B."/>
        </authorList>
    </citation>
    <scope>NUCLEOTIDE SEQUENCE [LARGE SCALE GENOMIC DNA]</scope>
    <source>
        <strain evidence="3">ATCC 38817</strain>
    </source>
</reference>
<dbReference type="GO" id="GO:0000902">
    <property type="term" value="P:cell morphogenesis"/>
    <property type="evidence" value="ECO:0007669"/>
    <property type="project" value="TreeGrafter"/>
</dbReference>